<keyword evidence="2" id="KW-1133">Transmembrane helix</keyword>
<feature type="transmembrane region" description="Helical" evidence="2">
    <location>
        <begin position="298"/>
        <end position="318"/>
    </location>
</feature>
<evidence type="ECO:0000313" key="4">
    <source>
        <dbReference type="Proteomes" id="UP000033163"/>
    </source>
</evidence>
<feature type="transmembrane region" description="Helical" evidence="2">
    <location>
        <begin position="324"/>
        <end position="345"/>
    </location>
</feature>
<proteinExistence type="predicted"/>
<name>A0A0E4CZB8_9BACL</name>
<organism evidence="3 4">
    <name type="scientific">Paenibacillus riograndensis SBR5</name>
    <dbReference type="NCBI Taxonomy" id="1073571"/>
    <lineage>
        <taxon>Bacteria</taxon>
        <taxon>Bacillati</taxon>
        <taxon>Bacillota</taxon>
        <taxon>Bacilli</taxon>
        <taxon>Bacillales</taxon>
        <taxon>Paenibacillaceae</taxon>
        <taxon>Paenibacillus</taxon>
        <taxon>Paenibacillus sonchi group</taxon>
    </lineage>
</organism>
<dbReference type="Proteomes" id="UP000033163">
    <property type="component" value="Chromosome I"/>
</dbReference>
<dbReference type="RefSeq" id="WP_020426179.1">
    <property type="nucleotide sequence ID" value="NZ_AGBD01000090.1"/>
</dbReference>
<feature type="transmembrane region" description="Helical" evidence="2">
    <location>
        <begin position="262"/>
        <end position="286"/>
    </location>
</feature>
<keyword evidence="2" id="KW-0472">Membrane</keyword>
<feature type="compositionally biased region" description="Pro residues" evidence="1">
    <location>
        <begin position="167"/>
        <end position="178"/>
    </location>
</feature>
<dbReference type="HOGENOM" id="CLU_028107_0_0_9"/>
<dbReference type="KEGG" id="pri:PRIO_6048"/>
<gene>
    <name evidence="3" type="ORF">PRIO_6048</name>
</gene>
<feature type="region of interest" description="Disordered" evidence="1">
    <location>
        <begin position="136"/>
        <end position="180"/>
    </location>
</feature>
<feature type="compositionally biased region" description="Basic and acidic residues" evidence="1">
    <location>
        <begin position="136"/>
        <end position="152"/>
    </location>
</feature>
<dbReference type="EMBL" id="LN831776">
    <property type="protein sequence ID" value="CQR58417.1"/>
    <property type="molecule type" value="Genomic_DNA"/>
</dbReference>
<evidence type="ECO:0000256" key="2">
    <source>
        <dbReference type="SAM" id="Phobius"/>
    </source>
</evidence>
<accession>A0A0E4CZB8</accession>
<keyword evidence="2" id="KW-0812">Transmembrane</keyword>
<reference evidence="4" key="1">
    <citation type="submission" date="2015-03" db="EMBL/GenBank/DDBJ databases">
        <authorList>
            <person name="Wibberg D."/>
        </authorList>
    </citation>
    <scope>NUCLEOTIDE SEQUENCE [LARGE SCALE GENOMIC DNA]</scope>
</reference>
<feature type="transmembrane region" description="Helical" evidence="2">
    <location>
        <begin position="352"/>
        <end position="372"/>
    </location>
</feature>
<evidence type="ECO:0000313" key="3">
    <source>
        <dbReference type="EMBL" id="CQR58417.1"/>
    </source>
</evidence>
<dbReference type="STRING" id="483937.AMQ84_04200"/>
<evidence type="ECO:0000256" key="1">
    <source>
        <dbReference type="SAM" id="MobiDB-lite"/>
    </source>
</evidence>
<protein>
    <submittedName>
        <fullName evidence="3">Putative membrane protein</fullName>
    </submittedName>
</protein>
<dbReference type="PATRIC" id="fig|1073571.4.peg.6487"/>
<sequence length="649" mass="71233">MRIDVSKAVMLPVKSLAIWKVLNKQSQRIGVKLDLANRSIKGMQAALTRSSDELNRTLDKVNQSLLDINDTLLEGFKRMPPQILVTRDIVVGQSQQASQSQQLGVRMLNASPTVQAAKKEEEKAKEVEWWKGFEKKEKKEEKEEEKKPEIKVEPLPTPKINLKKEPPVPPVPPTPPQPDSKILNFLKTADWVTPFNKIKSFGEKAVKAAVKPGDIADWNKLNDNVDAAMGKIGVKALGALRPVMDTLNQALTSGQLAPTIDALANGFLVIANVIGMIVDGLLWLVGVVQENWAIIEPILIAIAVVYLAAMIVQVYLLAAAWLAANWPILIVIAVIAGLILIFQNLGISAGQVVGAIAGAFSWLMAVFQNIWIGLQNGFYVVWDGIVNGFNTAVLFVKQLLYGLGMGTLDVLYNMAVGVESFADGFVKVMVEAIRWVVDKFNGMAEALSKIPFFDKMGIGTIKLDLDGLKVPHAASELVDKYRKEFKTLEPPEDITKQETKHKEYVDTKDAFNSSYTQAKEWTDNKVESISSAFSDKGRDAKKLTKPPASGQQIQNTAGLFANQGGNLNNVNRVNEVGSINDTVDISSEDLEMMRELAEIQAIQNFVELTPTVQVTTGNINNAGDIDTIINKIGQKLNEEFVSTAQGVYT</sequence>
<dbReference type="AlphaFoldDB" id="A0A0E4CZB8"/>